<sequence>MRIHAAAFVFSLAAAGSGAQLATFEPSFPSPWGTGGPGGWDEAYAKAHAFVSQLTLLEKVNLTTGTGNQADLCTGNTGSVPRLNFRHLCLQDGPVGVRYTDLNSVFPAGISAAATWSRSLLRRRGEAIGQEFGGKGIDIHLGPVVGPLGRDPAGGRNFEAFGPDPYLSGVAVAETVIGAQSAGVVASVKHYILNEQEHFRGSISSNLDDKTMHEVYLWPFADAVRAGVGSVMCSYNKINNTYGCENSYVLNKLLKNELGFQGFVVSDWGAQHSNLASANAGLDMTMPGEGDYGSEYGSYWGGALTEAMLNQAVAQWRLDDMVIRIMAAFYKVGRDTKQVDINYSSWTLETEGYQYWAAKMGNTTVNQHVDVQAEHGALIREMGAKATVLFKNVGKALPLVKPESIAVIGEDAQDNPDGPNGCVDRICNNGTLAMGWGSATAEYPYLIAPATALEKQAAADGTAFTNVKGNFDLDAARAAASEASVAIVFANANSGEGYTTLDGNFGDRNNLTLWKGGDELIQAVAEVNPNTVVVIHSVGPVLIDHIKTNPNVTAILWAGLPGQESGNSLVDVLYGVVNPQGRTPFTWGKESKDWGVSILFNSTEPTPQQDFAEGSFIDYRYFDREEIEPSFEFGFGLSYAEFTYENLAATLQENATYTPATGETPAAQMYGRLDMDPANALPPEGFAKIPKFIYPYVNDATPPEPVDIDPPTHNRSAQAILPAGGPSGGNPDLYKVWFVVTADITNGGEVAGTEIPQLYISHGGPTEPKVVLRGFDEISLEPGETKTVAFNVTYRDLSNWDVEAQDWRLTEYAKTVYVGASSRDLRLQQELTLPG</sequence>
<dbReference type="Proteomes" id="UP001497700">
    <property type="component" value="Unassembled WGS sequence"/>
</dbReference>
<keyword evidence="2" id="KW-1185">Reference proteome</keyword>
<evidence type="ECO:0000313" key="1">
    <source>
        <dbReference type="EMBL" id="KAI4861226.1"/>
    </source>
</evidence>
<evidence type="ECO:0000313" key="2">
    <source>
        <dbReference type="Proteomes" id="UP001497700"/>
    </source>
</evidence>
<keyword evidence="1" id="KW-0378">Hydrolase</keyword>
<name>A0ACB9YPV6_9PEZI</name>
<proteinExistence type="predicted"/>
<reference evidence="1 2" key="1">
    <citation type="journal article" date="2022" name="New Phytol.">
        <title>Ecological generalism drives hyperdiversity of secondary metabolite gene clusters in xylarialean endophytes.</title>
        <authorList>
            <person name="Franco M.E.E."/>
            <person name="Wisecaver J.H."/>
            <person name="Arnold A.E."/>
            <person name="Ju Y.M."/>
            <person name="Slot J.C."/>
            <person name="Ahrendt S."/>
            <person name="Moore L.P."/>
            <person name="Eastman K.E."/>
            <person name="Scott K."/>
            <person name="Konkel Z."/>
            <person name="Mondo S.J."/>
            <person name="Kuo A."/>
            <person name="Hayes R.D."/>
            <person name="Haridas S."/>
            <person name="Andreopoulos B."/>
            <person name="Riley R."/>
            <person name="LaButti K."/>
            <person name="Pangilinan J."/>
            <person name="Lipzen A."/>
            <person name="Amirebrahimi M."/>
            <person name="Yan J."/>
            <person name="Adam C."/>
            <person name="Keymanesh K."/>
            <person name="Ng V."/>
            <person name="Louie K."/>
            <person name="Northen T."/>
            <person name="Drula E."/>
            <person name="Henrissat B."/>
            <person name="Hsieh H.M."/>
            <person name="Youens-Clark K."/>
            <person name="Lutzoni F."/>
            <person name="Miadlikowska J."/>
            <person name="Eastwood D.C."/>
            <person name="Hamelin R.C."/>
            <person name="Grigoriev I.V."/>
            <person name="U'Ren J.M."/>
        </authorList>
    </citation>
    <scope>NUCLEOTIDE SEQUENCE [LARGE SCALE GENOMIC DNA]</scope>
    <source>
        <strain evidence="1 2">CBS 119005</strain>
    </source>
</reference>
<gene>
    <name evidence="1" type="ORF">F4820DRAFT_73825</name>
</gene>
<comment type="caution">
    <text evidence="1">The sequence shown here is derived from an EMBL/GenBank/DDBJ whole genome shotgun (WGS) entry which is preliminary data.</text>
</comment>
<protein>
    <submittedName>
        <fullName evidence="1">Glycoside hydrolase family 3 protein</fullName>
    </submittedName>
</protein>
<organism evidence="1 2">
    <name type="scientific">Hypoxylon rubiginosum</name>
    <dbReference type="NCBI Taxonomy" id="110542"/>
    <lineage>
        <taxon>Eukaryota</taxon>
        <taxon>Fungi</taxon>
        <taxon>Dikarya</taxon>
        <taxon>Ascomycota</taxon>
        <taxon>Pezizomycotina</taxon>
        <taxon>Sordariomycetes</taxon>
        <taxon>Xylariomycetidae</taxon>
        <taxon>Xylariales</taxon>
        <taxon>Hypoxylaceae</taxon>
        <taxon>Hypoxylon</taxon>
    </lineage>
</organism>
<dbReference type="EMBL" id="MU393558">
    <property type="protein sequence ID" value="KAI4861226.1"/>
    <property type="molecule type" value="Genomic_DNA"/>
</dbReference>
<accession>A0ACB9YPV6</accession>